<dbReference type="InterPro" id="IPR006140">
    <property type="entry name" value="D-isomer_DH_NAD-bd"/>
</dbReference>
<protein>
    <submittedName>
        <fullName evidence="7">3-phosphoglycerate dehydrogenase</fullName>
    </submittedName>
</protein>
<dbReference type="PANTHER" id="PTHR43761:SF1">
    <property type="entry name" value="D-ISOMER SPECIFIC 2-HYDROXYACID DEHYDROGENASE CATALYTIC DOMAIN-CONTAINING PROTEIN-RELATED"/>
    <property type="match status" value="1"/>
</dbReference>
<comment type="similarity">
    <text evidence="1 4">Belongs to the D-isomer specific 2-hydroxyacid dehydrogenase family.</text>
</comment>
<dbReference type="RefSeq" id="WP_194739559.1">
    <property type="nucleotide sequence ID" value="NZ_JADKYY010000008.1"/>
</dbReference>
<comment type="caution">
    <text evidence="7">The sequence shown here is derived from an EMBL/GenBank/DDBJ whole genome shotgun (WGS) entry which is preliminary data.</text>
</comment>
<dbReference type="Gene3D" id="3.40.50.720">
    <property type="entry name" value="NAD(P)-binding Rossmann-like Domain"/>
    <property type="match status" value="2"/>
</dbReference>
<dbReference type="Pfam" id="PF00389">
    <property type="entry name" value="2-Hacid_dh"/>
    <property type="match status" value="1"/>
</dbReference>
<feature type="domain" description="D-isomer specific 2-hydroxyacid dehydrogenase catalytic" evidence="5">
    <location>
        <begin position="4"/>
        <end position="315"/>
    </location>
</feature>
<proteinExistence type="inferred from homology"/>
<evidence type="ECO:0000313" key="8">
    <source>
        <dbReference type="Proteomes" id="UP000694480"/>
    </source>
</evidence>
<dbReference type="AlphaFoldDB" id="A0A930YWC6"/>
<evidence type="ECO:0000259" key="6">
    <source>
        <dbReference type="Pfam" id="PF02826"/>
    </source>
</evidence>
<dbReference type="PANTHER" id="PTHR43761">
    <property type="entry name" value="D-ISOMER SPECIFIC 2-HYDROXYACID DEHYDROGENASE FAMILY PROTEIN (AFU_ORTHOLOGUE AFUA_1G13630)"/>
    <property type="match status" value="1"/>
</dbReference>
<dbReference type="Proteomes" id="UP000694480">
    <property type="component" value="Unassembled WGS sequence"/>
</dbReference>
<keyword evidence="8" id="KW-1185">Reference proteome</keyword>
<reference evidence="7" key="1">
    <citation type="submission" date="2020-11" db="EMBL/GenBank/DDBJ databases">
        <title>Genome seq and assembly of Planobacterium sp.</title>
        <authorList>
            <person name="Chhetri G."/>
        </authorList>
    </citation>
    <scope>NUCLEOTIDE SEQUENCE</scope>
    <source>
        <strain evidence="7">GCR5</strain>
    </source>
</reference>
<dbReference type="Pfam" id="PF02826">
    <property type="entry name" value="2-Hacid_dh_C"/>
    <property type="match status" value="1"/>
</dbReference>
<evidence type="ECO:0000259" key="5">
    <source>
        <dbReference type="Pfam" id="PF00389"/>
    </source>
</evidence>
<sequence length="321" mass="35935">MKILAADSFYPEGLEQLRQEGFEVIEHRISREHLADFINSEGIEGILVRSSTQLDQELLSLCPNLKLIGRGGIGTDNIDLTYCQRAGIQVVTTPGASSRSVAELVFAHFFSMARHLHESNRLMPLEGESRFLELKKEFARAFELEGKTLGIIGLGNIGKEVARMGTALGMRIKVLTRTERTETLELRFHALPPVAFQLQTQTDMESFLSDLDFLSIHTPKTEGYLLDQREFAWMKEGIYIVNTARGGVLNEVELLEQIEAGHIQGAALDVFETEPQPEVQILMNPALSLSPHLGGNTVEAQEKISRELARQIIEIKDQLLR</sequence>
<dbReference type="SUPFAM" id="SSF52283">
    <property type="entry name" value="Formate/glycerate dehydrogenase catalytic domain-like"/>
    <property type="match status" value="1"/>
</dbReference>
<dbReference type="InterPro" id="IPR050418">
    <property type="entry name" value="D-iso_2-hydroxyacid_DH_PdxB"/>
</dbReference>
<evidence type="ECO:0000256" key="2">
    <source>
        <dbReference type="ARBA" id="ARBA00023002"/>
    </source>
</evidence>
<dbReference type="PROSITE" id="PS00671">
    <property type="entry name" value="D_2_HYDROXYACID_DH_3"/>
    <property type="match status" value="1"/>
</dbReference>
<accession>A0A930YWC6</accession>
<dbReference type="GO" id="GO:0051287">
    <property type="term" value="F:NAD binding"/>
    <property type="evidence" value="ECO:0007669"/>
    <property type="project" value="InterPro"/>
</dbReference>
<organism evidence="7 8">
    <name type="scientific">Planobacterium oryzisoli</name>
    <dbReference type="NCBI Taxonomy" id="2771435"/>
    <lineage>
        <taxon>Bacteria</taxon>
        <taxon>Pseudomonadati</taxon>
        <taxon>Bacteroidota</taxon>
        <taxon>Flavobacteriia</taxon>
        <taxon>Flavobacteriales</taxon>
        <taxon>Weeksellaceae</taxon>
        <taxon>Chryseobacterium group</taxon>
        <taxon>Chryseobacterium</taxon>
    </lineage>
</organism>
<dbReference type="InterPro" id="IPR029753">
    <property type="entry name" value="D-isomer_DH_CS"/>
</dbReference>
<dbReference type="EMBL" id="JADKYY010000008">
    <property type="protein sequence ID" value="MBF5027632.1"/>
    <property type="molecule type" value="Genomic_DNA"/>
</dbReference>
<name>A0A930YWC6_9FLAO</name>
<evidence type="ECO:0000256" key="4">
    <source>
        <dbReference type="RuleBase" id="RU003719"/>
    </source>
</evidence>
<gene>
    <name evidence="7" type="ORF">IC612_07455</name>
</gene>
<evidence type="ECO:0000256" key="3">
    <source>
        <dbReference type="ARBA" id="ARBA00023027"/>
    </source>
</evidence>
<dbReference type="InterPro" id="IPR006139">
    <property type="entry name" value="D-isomer_2_OHA_DH_cat_dom"/>
</dbReference>
<dbReference type="SUPFAM" id="SSF51735">
    <property type="entry name" value="NAD(P)-binding Rossmann-fold domains"/>
    <property type="match status" value="1"/>
</dbReference>
<evidence type="ECO:0000256" key="1">
    <source>
        <dbReference type="ARBA" id="ARBA00005854"/>
    </source>
</evidence>
<dbReference type="InterPro" id="IPR036291">
    <property type="entry name" value="NAD(P)-bd_dom_sf"/>
</dbReference>
<feature type="domain" description="D-isomer specific 2-hydroxyacid dehydrogenase NAD-binding" evidence="6">
    <location>
        <begin position="107"/>
        <end position="294"/>
    </location>
</feature>
<dbReference type="GO" id="GO:0016616">
    <property type="term" value="F:oxidoreductase activity, acting on the CH-OH group of donors, NAD or NADP as acceptor"/>
    <property type="evidence" value="ECO:0007669"/>
    <property type="project" value="InterPro"/>
</dbReference>
<keyword evidence="3" id="KW-0520">NAD</keyword>
<keyword evidence="2 4" id="KW-0560">Oxidoreductase</keyword>
<evidence type="ECO:0000313" key="7">
    <source>
        <dbReference type="EMBL" id="MBF5027632.1"/>
    </source>
</evidence>